<reference evidence="2" key="2">
    <citation type="journal article" date="2018" name="Mol. Plant Microbe Interact.">
        <title>Genome sequence resources for the wheat stripe rust pathogen (Puccinia striiformis f. sp. tritici) and the barley stripe rust pathogen (Puccinia striiformis f. sp. hordei).</title>
        <authorList>
            <person name="Xia C."/>
            <person name="Wang M."/>
            <person name="Yin C."/>
            <person name="Cornejo O.E."/>
            <person name="Hulbert S.H."/>
            <person name="Chen X."/>
        </authorList>
    </citation>
    <scope>NUCLEOTIDE SEQUENCE [LARGE SCALE GENOMIC DNA]</scope>
    <source>
        <strain evidence="2">93-210</strain>
    </source>
</reference>
<reference evidence="1 2" key="3">
    <citation type="journal article" date="2022" name="Microbiol. Spectr.">
        <title>Folding features and dynamics of 3D genome architecture in plant fungal pathogens.</title>
        <authorList>
            <person name="Xia C."/>
        </authorList>
    </citation>
    <scope>NUCLEOTIDE SEQUENCE [LARGE SCALE GENOMIC DNA]</scope>
    <source>
        <strain evidence="1 2">93-210</strain>
    </source>
</reference>
<dbReference type="EMBL" id="CM045869">
    <property type="protein sequence ID" value="KAI7955297.1"/>
    <property type="molecule type" value="Genomic_DNA"/>
</dbReference>
<reference evidence="2" key="1">
    <citation type="journal article" date="2018" name="BMC Genomics">
        <title>Genomic insights into host adaptation between the wheat stripe rust pathogen (Puccinia striiformis f. sp. tritici) and the barley stripe rust pathogen (Puccinia striiformis f. sp. hordei).</title>
        <authorList>
            <person name="Xia C."/>
            <person name="Wang M."/>
            <person name="Yin C."/>
            <person name="Cornejo O.E."/>
            <person name="Hulbert S.H."/>
            <person name="Chen X."/>
        </authorList>
    </citation>
    <scope>NUCLEOTIDE SEQUENCE [LARGE SCALE GENOMIC DNA]</scope>
    <source>
        <strain evidence="2">93-210</strain>
    </source>
</reference>
<organism evidence="1 2">
    <name type="scientific">Puccinia striiformis f. sp. tritici</name>
    <dbReference type="NCBI Taxonomy" id="168172"/>
    <lineage>
        <taxon>Eukaryota</taxon>
        <taxon>Fungi</taxon>
        <taxon>Dikarya</taxon>
        <taxon>Basidiomycota</taxon>
        <taxon>Pucciniomycotina</taxon>
        <taxon>Pucciniomycetes</taxon>
        <taxon>Pucciniales</taxon>
        <taxon>Pucciniaceae</taxon>
        <taxon>Puccinia</taxon>
    </lineage>
</organism>
<keyword evidence="2" id="KW-1185">Reference proteome</keyword>
<gene>
    <name evidence="1" type="ORF">MJO28_005697</name>
</gene>
<proteinExistence type="predicted"/>
<comment type="caution">
    <text evidence="1">The sequence shown here is derived from an EMBL/GenBank/DDBJ whole genome shotgun (WGS) entry which is preliminary data.</text>
</comment>
<protein>
    <submittedName>
        <fullName evidence="1">Uncharacterized protein</fullName>
    </submittedName>
</protein>
<evidence type="ECO:0000313" key="1">
    <source>
        <dbReference type="EMBL" id="KAI7955297.1"/>
    </source>
</evidence>
<evidence type="ECO:0000313" key="2">
    <source>
        <dbReference type="Proteomes" id="UP001060170"/>
    </source>
</evidence>
<dbReference type="Proteomes" id="UP001060170">
    <property type="component" value="Chromosome 5"/>
</dbReference>
<accession>A0ACC0EN53</accession>
<name>A0ACC0EN53_9BASI</name>
<sequence>MSDQSAPAKANSRPSNNKTLAGSKSRLDQIKHSFGILTPSPDATPQQEGAPGIPKGGTLSNSLSIEALSGPGSPSTFFLT</sequence>